<feature type="transmembrane region" description="Helical" evidence="1">
    <location>
        <begin position="38"/>
        <end position="60"/>
    </location>
</feature>
<name>A0AAU7WHR7_9BACI</name>
<dbReference type="EMBL" id="CP158453">
    <property type="protein sequence ID" value="XBX97822.1"/>
    <property type="molecule type" value="Genomic_DNA"/>
</dbReference>
<gene>
    <name evidence="2" type="ORF">ABR335_15435</name>
</gene>
<sequence>MIFVVWEYNRDLKKQEDDDEVVEDERTIENRKKYNRIFLFWVMIFVIAALGVMAVLGIKSVSIENMILALCILLLGGFTLTSYLSRKNKNPVT</sequence>
<keyword evidence="1" id="KW-1133">Transmembrane helix</keyword>
<reference evidence="2" key="1">
    <citation type="submission" date="2024-06" db="EMBL/GenBank/DDBJ databases">
        <authorList>
            <person name="Huang C.H."/>
            <person name="Ting Y.S."/>
            <person name="Cheng Y.H."/>
        </authorList>
    </citation>
    <scope>NUCLEOTIDE SEQUENCE</scope>
    <source>
        <strain evidence="2">TCI803</strain>
    </source>
</reference>
<accession>A0AAU7WHR7</accession>
<feature type="transmembrane region" description="Helical" evidence="1">
    <location>
        <begin position="66"/>
        <end position="84"/>
    </location>
</feature>
<dbReference type="RefSeq" id="WP_350346371.1">
    <property type="nucleotide sequence ID" value="NZ_CP158453.1"/>
</dbReference>
<keyword evidence="1" id="KW-0472">Membrane</keyword>
<proteinExistence type="predicted"/>
<protein>
    <submittedName>
        <fullName evidence="2">Uncharacterized protein</fullName>
    </submittedName>
</protein>
<dbReference type="AlphaFoldDB" id="A0AAU7WHR7"/>
<keyword evidence="1" id="KW-0812">Transmembrane</keyword>
<dbReference type="GeneID" id="93261022"/>
<evidence type="ECO:0000313" key="2">
    <source>
        <dbReference type="EMBL" id="XBX97822.1"/>
    </source>
</evidence>
<evidence type="ECO:0000256" key="1">
    <source>
        <dbReference type="SAM" id="Phobius"/>
    </source>
</evidence>
<organism evidence="2">
    <name type="scientific">Heyndrickxia faecalis</name>
    <dbReference type="NCBI Taxonomy" id="2824910"/>
    <lineage>
        <taxon>Bacteria</taxon>
        <taxon>Bacillati</taxon>
        <taxon>Bacillota</taxon>
        <taxon>Bacilli</taxon>
        <taxon>Bacillales</taxon>
        <taxon>Bacillaceae</taxon>
        <taxon>Heyndrickxia</taxon>
    </lineage>
</organism>